<evidence type="ECO:0000313" key="11">
    <source>
        <dbReference type="RefSeq" id="XP_013394865.1"/>
    </source>
</evidence>
<organism evidence="5 11">
    <name type="scientific">Lingula anatina</name>
    <name type="common">Brachiopod</name>
    <name type="synonym">Lingula unguis</name>
    <dbReference type="NCBI Taxonomy" id="7574"/>
    <lineage>
        <taxon>Eukaryota</taxon>
        <taxon>Metazoa</taxon>
        <taxon>Spiralia</taxon>
        <taxon>Lophotrochozoa</taxon>
        <taxon>Brachiopoda</taxon>
        <taxon>Linguliformea</taxon>
        <taxon>Lingulata</taxon>
        <taxon>Lingulida</taxon>
        <taxon>Linguloidea</taxon>
        <taxon>Lingulidae</taxon>
        <taxon>Lingula</taxon>
    </lineage>
</organism>
<feature type="transmembrane region" description="Helical" evidence="3">
    <location>
        <begin position="455"/>
        <end position="479"/>
    </location>
</feature>
<dbReference type="SMART" id="SM00364">
    <property type="entry name" value="LRR_BAC"/>
    <property type="match status" value="5"/>
</dbReference>
<dbReference type="RefSeq" id="XP_013394863.1">
    <property type="nucleotide sequence ID" value="XM_013539409.1"/>
</dbReference>
<keyword evidence="2" id="KW-0677">Repeat</keyword>
<accession>A0A1S3I9C6</accession>
<dbReference type="RefSeq" id="XP_013394859.1">
    <property type="nucleotide sequence ID" value="XM_013539405.1"/>
</dbReference>
<dbReference type="OrthoDB" id="6162395at2759"/>
<keyword evidence="3" id="KW-0472">Membrane</keyword>
<keyword evidence="4" id="KW-0732">Signal</keyword>
<keyword evidence="3" id="KW-0812">Transmembrane</keyword>
<dbReference type="PANTHER" id="PTHR24366:SF96">
    <property type="entry name" value="LEUCINE RICH REPEAT CONTAINING 53"/>
    <property type="match status" value="1"/>
</dbReference>
<dbReference type="RefSeq" id="XP_013394864.1">
    <property type="nucleotide sequence ID" value="XM_013539410.1"/>
</dbReference>
<dbReference type="Gene3D" id="3.80.10.10">
    <property type="entry name" value="Ribonuclease Inhibitor"/>
    <property type="match status" value="3"/>
</dbReference>
<evidence type="ECO:0000313" key="5">
    <source>
        <dbReference type="Proteomes" id="UP000085678"/>
    </source>
</evidence>
<dbReference type="SMART" id="SM00369">
    <property type="entry name" value="LRR_TYP"/>
    <property type="match status" value="10"/>
</dbReference>
<evidence type="ECO:0000313" key="8">
    <source>
        <dbReference type="RefSeq" id="XP_013394862.1"/>
    </source>
</evidence>
<dbReference type="PANTHER" id="PTHR24366">
    <property type="entry name" value="IG(IMMUNOGLOBULIN) AND LRR(LEUCINE RICH REPEAT) DOMAINS"/>
    <property type="match status" value="1"/>
</dbReference>
<dbReference type="GeneID" id="106162219"/>
<evidence type="ECO:0000313" key="7">
    <source>
        <dbReference type="RefSeq" id="XP_013394861.1"/>
    </source>
</evidence>
<keyword evidence="5" id="KW-1185">Reference proteome</keyword>
<name>A0A1S3I9C6_LINAN</name>
<evidence type="ECO:0000256" key="2">
    <source>
        <dbReference type="ARBA" id="ARBA00022737"/>
    </source>
</evidence>
<feature type="chain" id="PRO_5014545805" evidence="4">
    <location>
        <begin position="18"/>
        <end position="534"/>
    </location>
</feature>
<dbReference type="PROSITE" id="PS51450">
    <property type="entry name" value="LRR"/>
    <property type="match status" value="3"/>
</dbReference>
<evidence type="ECO:0000313" key="6">
    <source>
        <dbReference type="RefSeq" id="XP_013394859.1"/>
    </source>
</evidence>
<dbReference type="Pfam" id="PF13855">
    <property type="entry name" value="LRR_8"/>
    <property type="match status" value="4"/>
</dbReference>
<keyword evidence="1" id="KW-0433">Leucine-rich repeat</keyword>
<dbReference type="InterPro" id="IPR003591">
    <property type="entry name" value="Leu-rich_rpt_typical-subtyp"/>
</dbReference>
<dbReference type="InterPro" id="IPR001611">
    <property type="entry name" value="Leu-rich_rpt"/>
</dbReference>
<dbReference type="RefSeq" id="XP_013394862.1">
    <property type="nucleotide sequence ID" value="XM_013539408.1"/>
</dbReference>
<evidence type="ECO:0000256" key="4">
    <source>
        <dbReference type="SAM" id="SignalP"/>
    </source>
</evidence>
<sequence length="534" mass="59264">MMLWMFVMLLWSATVSGQDCPASAPCTCHQPSSHDQWSLIDCSHQWLGPEVPSFQQSQYDIEALDLSNNFILQIQSHAFWNVRRVRRLLLQHNEISQVAQDSLSNLESLTLLDVSNNHLTSIPSLNDMSQSQWTLNLSYNLLTEVSIGAFLSSNQLKNLDLSFNRITALPSHVFDGLQFTLEVLNISGNKLQAIPIEALQQMYRLRHLSVGQNKIHSLDGATVGIPFTGLLSFDVSSNKLASLPEGAFNNWAHITTLNLKNNSITSLPINIFAHAVSLEAIYLSHNNITGLEGGMFQNLSKLQYLDLRVNPIQCDCQLVWTWTTGHIVDIGQCESSQRKIPLQDFAQKCTTFSQASANMTEKNPQHTKTTVVFTRTIQSQTLGKNGEQIQTSTTKIPSTARGFKTKNTLVTNTASSVIAYSTEGIHSATDFINTRHTTQMPPALPSSRVSPWDNVITIVLPIIAALVTIALIVFGLIIYRRKRNMKKNFHAVRYQVGRETCAGCGQGGIFMPDSQPLTSNNNGCHVANGFHEVT</sequence>
<evidence type="ECO:0000256" key="1">
    <source>
        <dbReference type="ARBA" id="ARBA00022614"/>
    </source>
</evidence>
<dbReference type="RefSeq" id="XP_013394861.1">
    <property type="nucleotide sequence ID" value="XM_013539407.1"/>
</dbReference>
<dbReference type="RefSeq" id="XP_013394865.1">
    <property type="nucleotide sequence ID" value="XM_013539411.1"/>
</dbReference>
<dbReference type="AlphaFoldDB" id="A0A1S3I9C6"/>
<dbReference type="SMART" id="SM00365">
    <property type="entry name" value="LRR_SD22"/>
    <property type="match status" value="4"/>
</dbReference>
<protein>
    <submittedName>
        <fullName evidence="6 7">Leucine-rich repeat-containing protein 4 isoform X2</fullName>
    </submittedName>
</protein>
<proteinExistence type="predicted"/>
<reference evidence="6 7" key="1">
    <citation type="submission" date="2025-04" db="UniProtKB">
        <authorList>
            <consortium name="RefSeq"/>
        </authorList>
    </citation>
    <scope>IDENTIFICATION</scope>
    <source>
        <tissue evidence="6 7">Gonads</tissue>
    </source>
</reference>
<evidence type="ECO:0000313" key="9">
    <source>
        <dbReference type="RefSeq" id="XP_013394863.1"/>
    </source>
</evidence>
<gene>
    <name evidence="6 7 8 9 10 11" type="primary">LOC106162219</name>
</gene>
<dbReference type="InterPro" id="IPR032675">
    <property type="entry name" value="LRR_dom_sf"/>
</dbReference>
<dbReference type="SUPFAM" id="SSF52058">
    <property type="entry name" value="L domain-like"/>
    <property type="match status" value="1"/>
</dbReference>
<keyword evidence="3" id="KW-1133">Transmembrane helix</keyword>
<dbReference type="Proteomes" id="UP000085678">
    <property type="component" value="Unplaced"/>
</dbReference>
<evidence type="ECO:0000313" key="10">
    <source>
        <dbReference type="RefSeq" id="XP_013394864.1"/>
    </source>
</evidence>
<feature type="signal peptide" evidence="4">
    <location>
        <begin position="1"/>
        <end position="17"/>
    </location>
</feature>
<evidence type="ECO:0000256" key="3">
    <source>
        <dbReference type="SAM" id="Phobius"/>
    </source>
</evidence>